<dbReference type="EMBL" id="MT142529">
    <property type="protein sequence ID" value="QJA84449.1"/>
    <property type="molecule type" value="Genomic_DNA"/>
</dbReference>
<dbReference type="InterPro" id="IPR007731">
    <property type="entry name" value="DUF669"/>
</dbReference>
<dbReference type="Pfam" id="PF05037">
    <property type="entry name" value="DUF669"/>
    <property type="match status" value="1"/>
</dbReference>
<evidence type="ECO:0000313" key="1">
    <source>
        <dbReference type="EMBL" id="QJA67684.1"/>
    </source>
</evidence>
<proteinExistence type="predicted"/>
<organism evidence="1">
    <name type="scientific">viral metagenome</name>
    <dbReference type="NCBI Taxonomy" id="1070528"/>
    <lineage>
        <taxon>unclassified sequences</taxon>
        <taxon>metagenomes</taxon>
        <taxon>organismal metagenomes</taxon>
    </lineage>
</organism>
<sequence length="130" mass="14831">MSFINEDTSNVPDLASLPEGEYEVRLLAAEVKNSKKGDPMIEAKLDVPSEALSDDIYHYIMLPTSNDDEKRKIRKLQNLRDFKVAFNMPPTGQVDLEQFVGEKSWALLTEETNDQTGKTNNRIKRFIVAR</sequence>
<dbReference type="AlphaFoldDB" id="A0A6M3JCG2"/>
<accession>A0A6M3JCG2</accession>
<name>A0A6M3JCG2_9ZZZZ</name>
<evidence type="ECO:0000313" key="2">
    <source>
        <dbReference type="EMBL" id="QJA84449.1"/>
    </source>
</evidence>
<dbReference type="EMBL" id="MT141574">
    <property type="protein sequence ID" value="QJA67684.1"/>
    <property type="molecule type" value="Genomic_DNA"/>
</dbReference>
<evidence type="ECO:0008006" key="3">
    <source>
        <dbReference type="Google" id="ProtNLM"/>
    </source>
</evidence>
<reference evidence="1" key="1">
    <citation type="submission" date="2020-03" db="EMBL/GenBank/DDBJ databases">
        <title>The deep terrestrial virosphere.</title>
        <authorList>
            <person name="Holmfeldt K."/>
            <person name="Nilsson E."/>
            <person name="Simone D."/>
            <person name="Lopez-Fernandez M."/>
            <person name="Wu X."/>
            <person name="de Brujin I."/>
            <person name="Lundin D."/>
            <person name="Andersson A."/>
            <person name="Bertilsson S."/>
            <person name="Dopson M."/>
        </authorList>
    </citation>
    <scope>NUCLEOTIDE SEQUENCE</scope>
    <source>
        <strain evidence="2">MM415A00192</strain>
        <strain evidence="1">MM415B00178</strain>
    </source>
</reference>
<protein>
    <recommendedName>
        <fullName evidence="3">DUF669 domain-containing protein</fullName>
    </recommendedName>
</protein>
<gene>
    <name evidence="2" type="ORF">MM415A00192_0058</name>
    <name evidence="1" type="ORF">MM415B00178_0066</name>
</gene>